<reference evidence="3 4" key="1">
    <citation type="submission" date="2016-06" db="EMBL/GenBank/DDBJ databases">
        <title>First insights into the genetic diversity and population structure of in the Bacillus cereus group bacteria from diverse marine environments.</title>
        <authorList>
            <person name="Liu Y."/>
            <person name="Lai Q."/>
            <person name="Shao Z."/>
        </authorList>
    </citation>
    <scope>NUCLEOTIDE SEQUENCE [LARGE SCALE GENOMIC DNA]</scope>
    <source>
        <strain evidence="3 4">TD42</strain>
    </source>
</reference>
<keyword evidence="1" id="KW-0175">Coiled coil</keyword>
<name>A0AA44KVN9_9BACI</name>
<organism evidence="3 4">
    <name type="scientific">Bacillus proteolyticus</name>
    <dbReference type="NCBI Taxonomy" id="2026192"/>
    <lineage>
        <taxon>Bacteria</taxon>
        <taxon>Bacillati</taxon>
        <taxon>Bacillota</taxon>
        <taxon>Bacilli</taxon>
        <taxon>Bacillales</taxon>
        <taxon>Bacillaceae</taxon>
        <taxon>Bacillus</taxon>
        <taxon>Bacillus cereus group</taxon>
    </lineage>
</organism>
<sequence>MSLFLFWNGVVKVEGLQDVRSDVQEIKQDIKDIRLEIKSLEMRTTGNEKDIININKQLDKISANTTWILRLIVGGIIGAVLTFLMKGGSM</sequence>
<feature type="transmembrane region" description="Helical" evidence="2">
    <location>
        <begin position="67"/>
        <end position="85"/>
    </location>
</feature>
<proteinExistence type="predicted"/>
<dbReference type="Pfam" id="PF10779">
    <property type="entry name" value="XhlA"/>
    <property type="match status" value="1"/>
</dbReference>
<keyword evidence="2" id="KW-0472">Membrane</keyword>
<protein>
    <recommendedName>
        <fullName evidence="5">XpaF1 protein</fullName>
    </recommendedName>
</protein>
<evidence type="ECO:0000313" key="3">
    <source>
        <dbReference type="EMBL" id="OJE45027.1"/>
    </source>
</evidence>
<feature type="coiled-coil region" evidence="1">
    <location>
        <begin position="16"/>
        <end position="43"/>
    </location>
</feature>
<gene>
    <name evidence="3" type="ORF">BAQ49_07680</name>
</gene>
<dbReference type="Proteomes" id="UP000183185">
    <property type="component" value="Unassembled WGS sequence"/>
</dbReference>
<evidence type="ECO:0000313" key="4">
    <source>
        <dbReference type="Proteomes" id="UP000183185"/>
    </source>
</evidence>
<accession>A0AA44KVN9</accession>
<dbReference type="EMBL" id="MACH01000087">
    <property type="protein sequence ID" value="OJE45027.1"/>
    <property type="molecule type" value="Genomic_DNA"/>
</dbReference>
<keyword evidence="2" id="KW-1133">Transmembrane helix</keyword>
<dbReference type="AlphaFoldDB" id="A0AA44KVN9"/>
<keyword evidence="2" id="KW-0812">Transmembrane</keyword>
<evidence type="ECO:0000256" key="2">
    <source>
        <dbReference type="SAM" id="Phobius"/>
    </source>
</evidence>
<dbReference type="InterPro" id="IPR019715">
    <property type="entry name" value="Haemolysin_XhlA"/>
</dbReference>
<evidence type="ECO:0008006" key="5">
    <source>
        <dbReference type="Google" id="ProtNLM"/>
    </source>
</evidence>
<evidence type="ECO:0000256" key="1">
    <source>
        <dbReference type="SAM" id="Coils"/>
    </source>
</evidence>
<comment type="caution">
    <text evidence="3">The sequence shown here is derived from an EMBL/GenBank/DDBJ whole genome shotgun (WGS) entry which is preliminary data.</text>
</comment>